<name>A0AAW2LYD8_9LAMI</name>
<dbReference type="Gene3D" id="2.40.480.10">
    <property type="entry name" value="Allene oxide cyclase-like"/>
    <property type="match status" value="1"/>
</dbReference>
<reference evidence="5" key="1">
    <citation type="submission" date="2020-06" db="EMBL/GenBank/DDBJ databases">
        <authorList>
            <person name="Li T."/>
            <person name="Hu X."/>
            <person name="Zhang T."/>
            <person name="Song X."/>
            <person name="Zhang H."/>
            <person name="Dai N."/>
            <person name="Sheng W."/>
            <person name="Hou X."/>
            <person name="Wei L."/>
        </authorList>
    </citation>
    <scope>NUCLEOTIDE SEQUENCE</scope>
    <source>
        <strain evidence="5">KEN8</strain>
        <tissue evidence="5">Leaf</tissue>
    </source>
</reference>
<evidence type="ECO:0000256" key="3">
    <source>
        <dbReference type="ARBA" id="ARBA00022525"/>
    </source>
</evidence>
<dbReference type="InterPro" id="IPR044859">
    <property type="entry name" value="Allene_oxi_cyc_Dirigent"/>
</dbReference>
<dbReference type="PANTHER" id="PTHR46442">
    <property type="entry name" value="DIRIGENT PROTEIN"/>
    <property type="match status" value="1"/>
</dbReference>
<comment type="function">
    <text evidence="4">Dirigent proteins impart stereoselectivity on the phenoxy radical-coupling reaction, yielding optically active lignans from two molecules of coniferyl alcohol in the biosynthesis of lignans, flavonolignans, and alkaloids and thus plays a central role in plant secondary metabolism.</text>
</comment>
<reference evidence="5" key="2">
    <citation type="journal article" date="2024" name="Plant">
        <title>Genomic evolution and insights into agronomic trait innovations of Sesamum species.</title>
        <authorList>
            <person name="Miao H."/>
            <person name="Wang L."/>
            <person name="Qu L."/>
            <person name="Liu H."/>
            <person name="Sun Y."/>
            <person name="Le M."/>
            <person name="Wang Q."/>
            <person name="Wei S."/>
            <person name="Zheng Y."/>
            <person name="Lin W."/>
            <person name="Duan Y."/>
            <person name="Cao H."/>
            <person name="Xiong S."/>
            <person name="Wang X."/>
            <person name="Wei L."/>
            <person name="Li C."/>
            <person name="Ma Q."/>
            <person name="Ju M."/>
            <person name="Zhao R."/>
            <person name="Li G."/>
            <person name="Mu C."/>
            <person name="Tian Q."/>
            <person name="Mei H."/>
            <person name="Zhang T."/>
            <person name="Gao T."/>
            <person name="Zhang H."/>
        </authorList>
    </citation>
    <scope>NUCLEOTIDE SEQUENCE</scope>
    <source>
        <strain evidence="5">KEN8</strain>
    </source>
</reference>
<dbReference type="PANTHER" id="PTHR46442:SF4">
    <property type="entry name" value="DIRIGENT PROTEIN"/>
    <property type="match status" value="1"/>
</dbReference>
<accession>A0AAW2LYD8</accession>
<comment type="subcellular location">
    <subcellularLocation>
        <location evidence="4">Secreted</location>
        <location evidence="4">Extracellular space</location>
        <location evidence="4">Apoplast</location>
    </subcellularLocation>
</comment>
<dbReference type="InterPro" id="IPR004265">
    <property type="entry name" value="Dirigent"/>
</dbReference>
<sequence>MNSTTISVVNTFQIRLPHLEPFSFPLISASSATTYSRKHRRRSPCRELTFFFHDVLFNGHNYHNATSAIVGSPQWGNKTTVAKPYNFGDVVVFDDPITVDNNFHGAPVGRAQGMYLYDQWSTYGAWLGFSFLFNSTQYVGTLNFAGADPLMNKTRDISVIGGTGDFFMARGIATLSTDSFEGDVYFRLRVDIQLYECW</sequence>
<keyword evidence="4" id="KW-0052">Apoplast</keyword>
<proteinExistence type="inferred from homology"/>
<evidence type="ECO:0000256" key="4">
    <source>
        <dbReference type="RuleBase" id="RU363099"/>
    </source>
</evidence>
<evidence type="ECO:0000256" key="1">
    <source>
        <dbReference type="ARBA" id="ARBA00010746"/>
    </source>
</evidence>
<dbReference type="AlphaFoldDB" id="A0AAW2LYD8"/>
<dbReference type="GO" id="GO:0009699">
    <property type="term" value="P:phenylpropanoid biosynthetic process"/>
    <property type="evidence" value="ECO:0007669"/>
    <property type="project" value="UniProtKB-ARBA"/>
</dbReference>
<evidence type="ECO:0000313" key="5">
    <source>
        <dbReference type="EMBL" id="KAL0324244.1"/>
    </source>
</evidence>
<evidence type="ECO:0000256" key="2">
    <source>
        <dbReference type="ARBA" id="ARBA00011738"/>
    </source>
</evidence>
<dbReference type="EMBL" id="JACGWM010000015">
    <property type="protein sequence ID" value="KAL0324244.1"/>
    <property type="molecule type" value="Genomic_DNA"/>
</dbReference>
<dbReference type="Pfam" id="PF03018">
    <property type="entry name" value="Dirigent"/>
    <property type="match status" value="1"/>
</dbReference>
<protein>
    <recommendedName>
        <fullName evidence="4">Dirigent protein</fullName>
    </recommendedName>
</protein>
<keyword evidence="3 4" id="KW-0964">Secreted</keyword>
<comment type="caution">
    <text evidence="5">The sequence shown here is derived from an EMBL/GenBank/DDBJ whole genome shotgun (WGS) entry which is preliminary data.</text>
</comment>
<dbReference type="GO" id="GO:0048046">
    <property type="term" value="C:apoplast"/>
    <property type="evidence" value="ECO:0007669"/>
    <property type="project" value="UniProtKB-SubCell"/>
</dbReference>
<organism evidence="5">
    <name type="scientific">Sesamum calycinum</name>
    <dbReference type="NCBI Taxonomy" id="2727403"/>
    <lineage>
        <taxon>Eukaryota</taxon>
        <taxon>Viridiplantae</taxon>
        <taxon>Streptophyta</taxon>
        <taxon>Embryophyta</taxon>
        <taxon>Tracheophyta</taxon>
        <taxon>Spermatophyta</taxon>
        <taxon>Magnoliopsida</taxon>
        <taxon>eudicotyledons</taxon>
        <taxon>Gunneridae</taxon>
        <taxon>Pentapetalae</taxon>
        <taxon>asterids</taxon>
        <taxon>lamiids</taxon>
        <taxon>Lamiales</taxon>
        <taxon>Pedaliaceae</taxon>
        <taxon>Sesamum</taxon>
    </lineage>
</organism>
<comment type="similarity">
    <text evidence="1 4">Belongs to the plant dirigent protein family.</text>
</comment>
<gene>
    <name evidence="5" type="ORF">Scaly_2391500</name>
</gene>
<comment type="subunit">
    <text evidence="2 4">Homodimer.</text>
</comment>